<feature type="compositionally biased region" description="Acidic residues" evidence="1">
    <location>
        <begin position="252"/>
        <end position="265"/>
    </location>
</feature>
<evidence type="ECO:0000256" key="1">
    <source>
        <dbReference type="SAM" id="MobiDB-lite"/>
    </source>
</evidence>
<sequence>MSLEFNATLRDKGQANDDKKKILLEVPVKELKGKVEELTGLVNKTVVITILPDSYSYTQKIDTSTNRPIQEWIVNKDGTAELVESEQTQLDIDGKGGSPDIKEVTKKVDKDIVDEYILKATTLSYSGIINPRDVVSRLKSGEDIGDIAERYEMSDSALLNELEEARAELAPFADSWDKHRDEIVFQEPTEDPEEPEDEAAADSDQAASDPVEDEKETEEPAKGDSDEKAADSDKENKPDGENTEPDVKAAEDDSDGEDGDVDPYA</sequence>
<comment type="caution">
    <text evidence="2">The sequence shown here is derived from an EMBL/GenBank/DDBJ whole genome shotgun (WGS) entry which is preliminary data.</text>
</comment>
<evidence type="ECO:0000313" key="2">
    <source>
        <dbReference type="EMBL" id="MEO1768300.1"/>
    </source>
</evidence>
<feature type="compositionally biased region" description="Basic and acidic residues" evidence="1">
    <location>
        <begin position="218"/>
        <end position="251"/>
    </location>
</feature>
<keyword evidence="3" id="KW-1185">Reference proteome</keyword>
<organism evidence="2 3">
    <name type="scientific">Candidatus Enterococcus ferrettii</name>
    <dbReference type="NCBI Taxonomy" id="2815324"/>
    <lineage>
        <taxon>Bacteria</taxon>
        <taxon>Bacillati</taxon>
        <taxon>Bacillota</taxon>
        <taxon>Bacilli</taxon>
        <taxon>Lactobacillales</taxon>
        <taxon>Enterococcaceae</taxon>
        <taxon>Enterococcus</taxon>
    </lineage>
</organism>
<feature type="region of interest" description="Disordered" evidence="1">
    <location>
        <begin position="187"/>
        <end position="265"/>
    </location>
</feature>
<proteinExistence type="predicted"/>
<name>A0ABV0EI33_9ENTE</name>
<dbReference type="RefSeq" id="WP_207704198.1">
    <property type="nucleotide sequence ID" value="NZ_JAFREL020000001.1"/>
</dbReference>
<reference evidence="2 3" key="1">
    <citation type="submission" date="2024-02" db="EMBL/GenBank/DDBJ databases">
        <title>The Genome Sequence of Enterococcus sp. DIV0159.</title>
        <authorList>
            <person name="Earl A."/>
            <person name="Manson A."/>
            <person name="Gilmore M."/>
            <person name="Sanders J."/>
            <person name="Shea T."/>
            <person name="Howe W."/>
            <person name="Livny J."/>
            <person name="Cuomo C."/>
            <person name="Neafsey D."/>
            <person name="Birren B."/>
        </authorList>
    </citation>
    <scope>NUCLEOTIDE SEQUENCE [LARGE SCALE GENOMIC DNA]</scope>
    <source>
        <strain evidence="2 3">665A</strain>
    </source>
</reference>
<dbReference type="Proteomes" id="UP000664357">
    <property type="component" value="Unassembled WGS sequence"/>
</dbReference>
<evidence type="ECO:0000313" key="3">
    <source>
        <dbReference type="Proteomes" id="UP000664357"/>
    </source>
</evidence>
<feature type="compositionally biased region" description="Acidic residues" evidence="1">
    <location>
        <begin position="188"/>
        <end position="201"/>
    </location>
</feature>
<accession>A0ABV0EI33</accession>
<dbReference type="EMBL" id="JAFREL020000001">
    <property type="protein sequence ID" value="MEO1768300.1"/>
    <property type="molecule type" value="Genomic_DNA"/>
</dbReference>
<gene>
    <name evidence="2" type="ORF">JZO67_000211</name>
</gene>
<protein>
    <submittedName>
        <fullName evidence="2">Uncharacterized protein</fullName>
    </submittedName>
</protein>